<proteinExistence type="predicted"/>
<evidence type="ECO:0000313" key="1">
    <source>
        <dbReference type="EMBL" id="SEC31797.1"/>
    </source>
</evidence>
<dbReference type="AlphaFoldDB" id="A0A1H4RIT7"/>
<organism evidence="1 2">
    <name type="scientific">Terriglobus roseus</name>
    <dbReference type="NCBI Taxonomy" id="392734"/>
    <lineage>
        <taxon>Bacteria</taxon>
        <taxon>Pseudomonadati</taxon>
        <taxon>Acidobacteriota</taxon>
        <taxon>Terriglobia</taxon>
        <taxon>Terriglobales</taxon>
        <taxon>Acidobacteriaceae</taxon>
        <taxon>Terriglobus</taxon>
    </lineage>
</organism>
<dbReference type="RefSeq" id="WP_074654942.1">
    <property type="nucleotide sequence ID" value="NZ_FNSD01000001.1"/>
</dbReference>
<reference evidence="1 2" key="1">
    <citation type="submission" date="2016-10" db="EMBL/GenBank/DDBJ databases">
        <authorList>
            <person name="de Groot N.N."/>
        </authorList>
    </citation>
    <scope>NUCLEOTIDE SEQUENCE [LARGE SCALE GENOMIC DNA]</scope>
    <source>
        <strain evidence="1 2">AB35.6</strain>
    </source>
</reference>
<accession>A0A1H4RIT7</accession>
<dbReference type="EMBL" id="FNSD01000001">
    <property type="protein sequence ID" value="SEC31797.1"/>
    <property type="molecule type" value="Genomic_DNA"/>
</dbReference>
<gene>
    <name evidence="1" type="ORF">SAMN05443244_3168</name>
</gene>
<sequence length="81" mass="9629">MKLIPASLRRLYETVFGFTHASERRRVCTGCSGVRFERIPRIGVVRAQLMPFFNLYPWRCVLCNRVIYRRLRRNGEDPGNR</sequence>
<dbReference type="Proteomes" id="UP000182409">
    <property type="component" value="Unassembled WGS sequence"/>
</dbReference>
<protein>
    <submittedName>
        <fullName evidence="1">Uncharacterized protein</fullName>
    </submittedName>
</protein>
<evidence type="ECO:0000313" key="2">
    <source>
        <dbReference type="Proteomes" id="UP000182409"/>
    </source>
</evidence>
<dbReference type="OrthoDB" id="123437at2"/>
<name>A0A1H4RIT7_9BACT</name>